<evidence type="ECO:0000256" key="1">
    <source>
        <dbReference type="ARBA" id="ARBA00022737"/>
    </source>
</evidence>
<dbReference type="PROSITE" id="PS50088">
    <property type="entry name" value="ANK_REPEAT"/>
    <property type="match status" value="2"/>
</dbReference>
<feature type="repeat" description="ANK" evidence="3">
    <location>
        <begin position="161"/>
        <end position="193"/>
    </location>
</feature>
<dbReference type="Gene3D" id="1.25.40.20">
    <property type="entry name" value="Ankyrin repeat-containing domain"/>
    <property type="match status" value="2"/>
</dbReference>
<dbReference type="PANTHER" id="PTHR24198:SF165">
    <property type="entry name" value="ANKYRIN REPEAT-CONTAINING PROTEIN-RELATED"/>
    <property type="match status" value="1"/>
</dbReference>
<dbReference type="PROSITE" id="PS50297">
    <property type="entry name" value="ANK_REP_REGION"/>
    <property type="match status" value="2"/>
</dbReference>
<dbReference type="Proteomes" id="UP000294003">
    <property type="component" value="Unassembled WGS sequence"/>
</dbReference>
<keyword evidence="6" id="KW-1185">Reference proteome</keyword>
<reference evidence="5 6" key="1">
    <citation type="submission" date="2018-06" db="EMBL/GenBank/DDBJ databases">
        <title>Complete Genomes of Monosporascus.</title>
        <authorList>
            <person name="Robinson A.J."/>
            <person name="Natvig D.O."/>
        </authorList>
    </citation>
    <scope>NUCLEOTIDE SEQUENCE [LARGE SCALE GENOMIC DNA]</scope>
    <source>
        <strain evidence="5 6">CBS 609.92</strain>
    </source>
</reference>
<dbReference type="SMART" id="SM00248">
    <property type="entry name" value="ANK"/>
    <property type="match status" value="4"/>
</dbReference>
<dbReference type="InterPro" id="IPR058525">
    <property type="entry name" value="DUF8212"/>
</dbReference>
<gene>
    <name evidence="5" type="ORF">DL762_002843</name>
</gene>
<dbReference type="Pfam" id="PF26640">
    <property type="entry name" value="DUF8212"/>
    <property type="match status" value="1"/>
</dbReference>
<keyword evidence="1" id="KW-0677">Repeat</keyword>
<dbReference type="SUPFAM" id="SSF48403">
    <property type="entry name" value="Ankyrin repeat"/>
    <property type="match status" value="1"/>
</dbReference>
<evidence type="ECO:0000313" key="6">
    <source>
        <dbReference type="Proteomes" id="UP000294003"/>
    </source>
</evidence>
<evidence type="ECO:0000256" key="3">
    <source>
        <dbReference type="PROSITE-ProRule" id="PRU00023"/>
    </source>
</evidence>
<proteinExistence type="predicted"/>
<keyword evidence="2 3" id="KW-0040">ANK repeat</keyword>
<evidence type="ECO:0000256" key="2">
    <source>
        <dbReference type="ARBA" id="ARBA00023043"/>
    </source>
</evidence>
<dbReference type="InterPro" id="IPR036770">
    <property type="entry name" value="Ankyrin_rpt-contain_sf"/>
</dbReference>
<dbReference type="EMBL" id="QJNS01000061">
    <property type="protein sequence ID" value="RYO90118.1"/>
    <property type="molecule type" value="Genomic_DNA"/>
</dbReference>
<organism evidence="5 6">
    <name type="scientific">Monosporascus cannonballus</name>
    <dbReference type="NCBI Taxonomy" id="155416"/>
    <lineage>
        <taxon>Eukaryota</taxon>
        <taxon>Fungi</taxon>
        <taxon>Dikarya</taxon>
        <taxon>Ascomycota</taxon>
        <taxon>Pezizomycotina</taxon>
        <taxon>Sordariomycetes</taxon>
        <taxon>Xylariomycetidae</taxon>
        <taxon>Xylariales</taxon>
        <taxon>Xylariales incertae sedis</taxon>
        <taxon>Monosporascus</taxon>
    </lineage>
</organism>
<protein>
    <recommendedName>
        <fullName evidence="4">DUF8212 domain-containing protein</fullName>
    </recommendedName>
</protein>
<dbReference type="PRINTS" id="PR01415">
    <property type="entry name" value="ANKYRIN"/>
</dbReference>
<comment type="caution">
    <text evidence="5">The sequence shown here is derived from an EMBL/GenBank/DDBJ whole genome shotgun (WGS) entry which is preliminary data.</text>
</comment>
<name>A0ABY0HC96_9PEZI</name>
<accession>A0ABY0HC96</accession>
<feature type="repeat" description="ANK" evidence="3">
    <location>
        <begin position="194"/>
        <end position="226"/>
    </location>
</feature>
<dbReference type="PANTHER" id="PTHR24198">
    <property type="entry name" value="ANKYRIN REPEAT AND PROTEIN KINASE DOMAIN-CONTAINING PROTEIN"/>
    <property type="match status" value="1"/>
</dbReference>
<dbReference type="InterPro" id="IPR002110">
    <property type="entry name" value="Ankyrin_rpt"/>
</dbReference>
<dbReference type="Pfam" id="PF13637">
    <property type="entry name" value="Ank_4"/>
    <property type="match status" value="1"/>
</dbReference>
<evidence type="ECO:0000259" key="4">
    <source>
        <dbReference type="Pfam" id="PF26640"/>
    </source>
</evidence>
<evidence type="ECO:0000313" key="5">
    <source>
        <dbReference type="EMBL" id="RYO90118.1"/>
    </source>
</evidence>
<sequence>MPLIYGEGEKAFIRLQEEIMKVLDDHSIFAWKSEKENHRGLLATSPDAFKGSANIIPFNPFIASSSPLTISNKGIHLALRFMGIGRHGLGLAILHCTEIGKEDQLIAIYLRDLSLTMELFERLEDDRRRSPLSYAAEKGNEAIVKLLLARTDIGPAAKDDSGRTSLSYAAEGGHESVMRLLLDKGADIESKDNKGRTPLFWAADREHEAVVRLLLDKGADIKSKDNEGLTPLFWAMYNGHEAIVHLLEGKTAA</sequence>
<feature type="domain" description="DUF8212" evidence="4">
    <location>
        <begin position="10"/>
        <end position="36"/>
    </location>
</feature>
<dbReference type="Pfam" id="PF12796">
    <property type="entry name" value="Ank_2"/>
    <property type="match status" value="1"/>
</dbReference>